<organism evidence="3 4">
    <name type="scientific">Mucilaginibacter lappiensis</name>
    <dbReference type="NCBI Taxonomy" id="354630"/>
    <lineage>
        <taxon>Bacteria</taxon>
        <taxon>Pseudomonadati</taxon>
        <taxon>Bacteroidota</taxon>
        <taxon>Sphingobacteriia</taxon>
        <taxon>Sphingobacteriales</taxon>
        <taxon>Sphingobacteriaceae</taxon>
        <taxon>Mucilaginibacter</taxon>
    </lineage>
</organism>
<dbReference type="InterPro" id="IPR020459">
    <property type="entry name" value="AMP-binding"/>
</dbReference>
<dbReference type="Gene3D" id="3.40.50.980">
    <property type="match status" value="2"/>
</dbReference>
<dbReference type="PANTHER" id="PTHR45527">
    <property type="entry name" value="NONRIBOSOMAL PEPTIDE SYNTHETASE"/>
    <property type="match status" value="1"/>
</dbReference>
<dbReference type="Pfam" id="PF00501">
    <property type="entry name" value="AMP-binding"/>
    <property type="match status" value="1"/>
</dbReference>
<sequence>KYTGQDDIVIGSPTANRQYRQTEDLIGFFVNMQVNRTLLRKDQSYAELIRKMHQEQITAQKYQDLPFERMVDELEIGRDISRHPVFQVMFVVQSFGSKDTDWQGYLAPLSAKGTAYEVEKFDLSVFMDDSGASIRGVFSYATALFHRETIVELMGHYTHLLNQLTERPDEAYSGLSLLREESYQEIVYDWNATDKSYEQDKTIQELFTAQALLTPDSIALVYEGEELSYRELEEKSNQLARHIRSEYHQRSQAELQPDTLIALLLERSLEMVIGILGVLKAGGAYVPIDPGYPQDRIDYILSDTGSELVLSQRGLQEKEEFSLPEDKVVYIDLSEAFYRAEDSSAVPSYSGSGDLAYVIYTSGTTGKPKGVMIEHRGVVNYIDHVHTILPDTIQRIDFSSNLSFDLSVTTTLYPLCFGKNIYIYSGELSDIEEYRKHIVRHSIDFLKGTPSYLYLLNNDSPEVNGRDQLKVRLIIAGGEKLSSIHIGRIFGLTDVLMDEYGPTETTVGVTQYFIDRNANLNTNIGKAISNAKLYVLDANHIPVPVGVSGELYIGGAGLSRGYLNREELTAERF</sequence>
<gene>
    <name evidence="3" type="ORF">HDF22_006039</name>
</gene>
<evidence type="ECO:0000259" key="2">
    <source>
        <dbReference type="Pfam" id="PF00668"/>
    </source>
</evidence>
<reference evidence="3 4" key="1">
    <citation type="submission" date="2020-08" db="EMBL/GenBank/DDBJ databases">
        <title>Genomic Encyclopedia of Type Strains, Phase IV (KMG-V): Genome sequencing to study the core and pangenomes of soil and plant-associated prokaryotes.</title>
        <authorList>
            <person name="Whitman W."/>
        </authorList>
    </citation>
    <scope>NUCLEOTIDE SEQUENCE [LARGE SCALE GENOMIC DNA]</scope>
    <source>
        <strain evidence="3 4">MP601</strain>
    </source>
</reference>
<feature type="domain" description="Condensation" evidence="2">
    <location>
        <begin position="1"/>
        <end position="186"/>
    </location>
</feature>
<dbReference type="SUPFAM" id="SSF56801">
    <property type="entry name" value="Acetyl-CoA synthetase-like"/>
    <property type="match status" value="1"/>
</dbReference>
<evidence type="ECO:0000259" key="1">
    <source>
        <dbReference type="Pfam" id="PF00501"/>
    </source>
</evidence>
<dbReference type="InterPro" id="IPR023213">
    <property type="entry name" value="CAT-like_dom_sf"/>
</dbReference>
<dbReference type="SUPFAM" id="SSF52777">
    <property type="entry name" value="CoA-dependent acyltransferases"/>
    <property type="match status" value="1"/>
</dbReference>
<dbReference type="InterPro" id="IPR020845">
    <property type="entry name" value="AMP-binding_CS"/>
</dbReference>
<dbReference type="GO" id="GO:0043041">
    <property type="term" value="P:amino acid activation for nonribosomal peptide biosynthetic process"/>
    <property type="evidence" value="ECO:0007669"/>
    <property type="project" value="TreeGrafter"/>
</dbReference>
<dbReference type="Gene3D" id="3.30.559.10">
    <property type="entry name" value="Chloramphenicol acetyltransferase-like domain"/>
    <property type="match status" value="1"/>
</dbReference>
<dbReference type="PRINTS" id="PR00154">
    <property type="entry name" value="AMPBINDING"/>
</dbReference>
<dbReference type="GO" id="GO:0044550">
    <property type="term" value="P:secondary metabolite biosynthetic process"/>
    <property type="evidence" value="ECO:0007669"/>
    <property type="project" value="TreeGrafter"/>
</dbReference>
<evidence type="ECO:0000313" key="3">
    <source>
        <dbReference type="EMBL" id="MBB6131881.1"/>
    </source>
</evidence>
<name>A0A841JVP2_9SPHI</name>
<feature type="domain" description="AMP-dependent synthetase/ligase" evidence="1">
    <location>
        <begin position="207"/>
        <end position="563"/>
    </location>
</feature>
<dbReference type="GO" id="GO:0003824">
    <property type="term" value="F:catalytic activity"/>
    <property type="evidence" value="ECO:0007669"/>
    <property type="project" value="InterPro"/>
</dbReference>
<dbReference type="PROSITE" id="PS00455">
    <property type="entry name" value="AMP_BINDING"/>
    <property type="match status" value="1"/>
</dbReference>
<comment type="caution">
    <text evidence="3">The sequence shown here is derived from an EMBL/GenBank/DDBJ whole genome shotgun (WGS) entry which is preliminary data.</text>
</comment>
<dbReference type="GO" id="GO:0031177">
    <property type="term" value="F:phosphopantetheine binding"/>
    <property type="evidence" value="ECO:0007669"/>
    <property type="project" value="TreeGrafter"/>
</dbReference>
<dbReference type="InterPro" id="IPR001242">
    <property type="entry name" value="Condensation_dom"/>
</dbReference>
<dbReference type="Proteomes" id="UP000548326">
    <property type="component" value="Unassembled WGS sequence"/>
</dbReference>
<feature type="non-terminal residue" evidence="3">
    <location>
        <position position="1"/>
    </location>
</feature>
<feature type="non-terminal residue" evidence="3">
    <location>
        <position position="573"/>
    </location>
</feature>
<dbReference type="Gene3D" id="3.30.559.30">
    <property type="entry name" value="Nonribosomal peptide synthetase, condensation domain"/>
    <property type="match status" value="1"/>
</dbReference>
<evidence type="ECO:0000313" key="4">
    <source>
        <dbReference type="Proteomes" id="UP000548326"/>
    </source>
</evidence>
<accession>A0A841JVP2</accession>
<dbReference type="InterPro" id="IPR000873">
    <property type="entry name" value="AMP-dep_synth/lig_dom"/>
</dbReference>
<dbReference type="Gene3D" id="2.30.38.10">
    <property type="entry name" value="Luciferase, Domain 3"/>
    <property type="match status" value="1"/>
</dbReference>
<dbReference type="Pfam" id="PF00668">
    <property type="entry name" value="Condensation"/>
    <property type="match status" value="1"/>
</dbReference>
<dbReference type="FunFam" id="3.40.50.980:FF:000001">
    <property type="entry name" value="Non-ribosomal peptide synthetase"/>
    <property type="match status" value="1"/>
</dbReference>
<dbReference type="RefSeq" id="WP_183590250.1">
    <property type="nucleotide sequence ID" value="NZ_JACHCA010000044.1"/>
</dbReference>
<proteinExistence type="predicted"/>
<dbReference type="PANTHER" id="PTHR45527:SF1">
    <property type="entry name" value="FATTY ACID SYNTHASE"/>
    <property type="match status" value="1"/>
</dbReference>
<dbReference type="GO" id="GO:0005829">
    <property type="term" value="C:cytosol"/>
    <property type="evidence" value="ECO:0007669"/>
    <property type="project" value="TreeGrafter"/>
</dbReference>
<dbReference type="EMBL" id="JACHCA010000044">
    <property type="protein sequence ID" value="MBB6131881.1"/>
    <property type="molecule type" value="Genomic_DNA"/>
</dbReference>
<protein>
    <submittedName>
        <fullName evidence="3">Amino acid adenylation domain-containing protein</fullName>
    </submittedName>
</protein>
<dbReference type="AlphaFoldDB" id="A0A841JVP2"/>